<evidence type="ECO:0000313" key="9">
    <source>
        <dbReference type="Proteomes" id="UP001139534"/>
    </source>
</evidence>
<evidence type="ECO:0000256" key="5">
    <source>
        <dbReference type="ARBA" id="ARBA00023136"/>
    </source>
</evidence>
<gene>
    <name evidence="8" type="ORF">M0651_04455</name>
</gene>
<accession>A0A9X2BNT3</accession>
<dbReference type="PANTHER" id="PTHR43496">
    <property type="entry name" value="PROTEIN LPLB"/>
    <property type="match status" value="1"/>
</dbReference>
<feature type="transmembrane region" description="Helical" evidence="6">
    <location>
        <begin position="234"/>
        <end position="251"/>
    </location>
</feature>
<dbReference type="CDD" id="cd06261">
    <property type="entry name" value="TM_PBP2"/>
    <property type="match status" value="1"/>
</dbReference>
<keyword evidence="9" id="KW-1185">Reference proteome</keyword>
<feature type="domain" description="ABC transmembrane type-1" evidence="7">
    <location>
        <begin position="92"/>
        <end position="308"/>
    </location>
</feature>
<evidence type="ECO:0000313" key="8">
    <source>
        <dbReference type="EMBL" id="MCK8486423.1"/>
    </source>
</evidence>
<comment type="similarity">
    <text evidence="6">Belongs to the binding-protein-dependent transport system permease family.</text>
</comment>
<dbReference type="SUPFAM" id="SSF161098">
    <property type="entry name" value="MetI-like"/>
    <property type="match status" value="1"/>
</dbReference>
<dbReference type="PANTHER" id="PTHR43496:SF1">
    <property type="entry name" value="POLYGALACTURONAN_RHAMNOGALACTURONAN TRANSPORT SYSTEM PERMEASE PROTEIN YTEP"/>
    <property type="match status" value="1"/>
</dbReference>
<dbReference type="RefSeq" id="WP_248550647.1">
    <property type="nucleotide sequence ID" value="NZ_JALPRK010000003.1"/>
</dbReference>
<sequence>MDETLTKERVVPKAKKRKKQQITWSLVKSQRQLIFMSVPLLAYIILFAYYPVWGWTMAFQNYKPARSFAQQEWIGFKQFKFLFTDDSFLRVLRNTVAMGFINLVLGFVTAIILALLLNEIKKIFWKRTVQTISYLPHFLSWIIVTGIVATSLASDGIINDVLMKLHLIKEPILWLSEGKYFWGVVGASHVWKEVGWNTIIYLAAMAAIDPALYEAADIDGASRYRKMFHVTLPGIKPTIVILLIMSIGHILEAGFEVQYLLGNGLVVDWAETIDIFVLKYGIAQGNYSLATAGGIFKTVVSITMLLLANWMAKRLGEERLL</sequence>
<organism evidence="8 9">
    <name type="scientific">Paenibacillus mellifer</name>
    <dbReference type="NCBI Taxonomy" id="2937794"/>
    <lineage>
        <taxon>Bacteria</taxon>
        <taxon>Bacillati</taxon>
        <taxon>Bacillota</taxon>
        <taxon>Bacilli</taxon>
        <taxon>Bacillales</taxon>
        <taxon>Paenibacillaceae</taxon>
        <taxon>Paenibacillus</taxon>
    </lineage>
</organism>
<dbReference type="PROSITE" id="PS50928">
    <property type="entry name" value="ABC_TM1"/>
    <property type="match status" value="1"/>
</dbReference>
<dbReference type="AlphaFoldDB" id="A0A9X2BNT3"/>
<dbReference type="GO" id="GO:0005886">
    <property type="term" value="C:plasma membrane"/>
    <property type="evidence" value="ECO:0007669"/>
    <property type="project" value="UniProtKB-SubCell"/>
</dbReference>
<evidence type="ECO:0000256" key="3">
    <source>
        <dbReference type="ARBA" id="ARBA00022692"/>
    </source>
</evidence>
<name>A0A9X2BNT3_9BACL</name>
<feature type="transmembrane region" description="Helical" evidence="6">
    <location>
        <begin position="138"/>
        <end position="158"/>
    </location>
</feature>
<evidence type="ECO:0000256" key="2">
    <source>
        <dbReference type="ARBA" id="ARBA00022448"/>
    </source>
</evidence>
<keyword evidence="2 6" id="KW-0813">Transport</keyword>
<keyword evidence="5 6" id="KW-0472">Membrane</keyword>
<dbReference type="EMBL" id="JALPRK010000003">
    <property type="protein sequence ID" value="MCK8486423.1"/>
    <property type="molecule type" value="Genomic_DNA"/>
</dbReference>
<evidence type="ECO:0000259" key="7">
    <source>
        <dbReference type="PROSITE" id="PS50928"/>
    </source>
</evidence>
<feature type="transmembrane region" description="Helical" evidence="6">
    <location>
        <begin position="287"/>
        <end position="312"/>
    </location>
</feature>
<evidence type="ECO:0000256" key="6">
    <source>
        <dbReference type="RuleBase" id="RU363032"/>
    </source>
</evidence>
<feature type="transmembrane region" description="Helical" evidence="6">
    <location>
        <begin position="33"/>
        <end position="52"/>
    </location>
</feature>
<dbReference type="Pfam" id="PF00528">
    <property type="entry name" value="BPD_transp_1"/>
    <property type="match status" value="1"/>
</dbReference>
<reference evidence="8" key="1">
    <citation type="submission" date="2022-04" db="EMBL/GenBank/DDBJ databases">
        <authorList>
            <person name="Seo M.-J."/>
        </authorList>
    </citation>
    <scope>NUCLEOTIDE SEQUENCE</scope>
    <source>
        <strain evidence="8">MBLB2552</strain>
    </source>
</reference>
<dbReference type="Gene3D" id="1.10.3720.10">
    <property type="entry name" value="MetI-like"/>
    <property type="match status" value="1"/>
</dbReference>
<dbReference type="Proteomes" id="UP001139534">
    <property type="component" value="Unassembled WGS sequence"/>
</dbReference>
<feature type="transmembrane region" description="Helical" evidence="6">
    <location>
        <begin position="194"/>
        <end position="213"/>
    </location>
</feature>
<evidence type="ECO:0000256" key="1">
    <source>
        <dbReference type="ARBA" id="ARBA00004141"/>
    </source>
</evidence>
<feature type="transmembrane region" description="Helical" evidence="6">
    <location>
        <begin position="96"/>
        <end position="117"/>
    </location>
</feature>
<protein>
    <submittedName>
        <fullName evidence="8">ABC transporter permease subunit</fullName>
    </submittedName>
</protein>
<keyword evidence="3 6" id="KW-0812">Transmembrane</keyword>
<evidence type="ECO:0000256" key="4">
    <source>
        <dbReference type="ARBA" id="ARBA00022989"/>
    </source>
</evidence>
<dbReference type="InterPro" id="IPR035906">
    <property type="entry name" value="MetI-like_sf"/>
</dbReference>
<proteinExistence type="inferred from homology"/>
<dbReference type="GO" id="GO:0055085">
    <property type="term" value="P:transmembrane transport"/>
    <property type="evidence" value="ECO:0007669"/>
    <property type="project" value="InterPro"/>
</dbReference>
<dbReference type="InterPro" id="IPR000515">
    <property type="entry name" value="MetI-like"/>
</dbReference>
<keyword evidence="4 6" id="KW-1133">Transmembrane helix</keyword>
<comment type="subcellular location">
    <subcellularLocation>
        <location evidence="6">Cell membrane</location>
        <topology evidence="6">Multi-pass membrane protein</topology>
    </subcellularLocation>
    <subcellularLocation>
        <location evidence="1">Membrane</location>
        <topology evidence="1">Multi-pass membrane protein</topology>
    </subcellularLocation>
</comment>
<comment type="caution">
    <text evidence="8">The sequence shown here is derived from an EMBL/GenBank/DDBJ whole genome shotgun (WGS) entry which is preliminary data.</text>
</comment>